<protein>
    <recommendedName>
        <fullName evidence="6">Sugar phosphate transporter domain-containing protein</fullName>
    </recommendedName>
</protein>
<dbReference type="CTD" id="339665"/>
<proteinExistence type="predicted"/>
<keyword evidence="4 5" id="KW-0472">Membrane</keyword>
<keyword evidence="3 5" id="KW-1133">Transmembrane helix</keyword>
<dbReference type="InterPro" id="IPR004853">
    <property type="entry name" value="Sugar_P_trans_dom"/>
</dbReference>
<keyword evidence="2 5" id="KW-0812">Transmembrane</keyword>
<feature type="domain" description="Sugar phosphate transporter" evidence="6">
    <location>
        <begin position="19"/>
        <end position="307"/>
    </location>
</feature>
<feature type="transmembrane region" description="Helical" evidence="5">
    <location>
        <begin position="116"/>
        <end position="136"/>
    </location>
</feature>
<feature type="transmembrane region" description="Helical" evidence="5">
    <location>
        <begin position="148"/>
        <end position="181"/>
    </location>
</feature>
<dbReference type="Proteomes" id="UP000007110">
    <property type="component" value="Unassembled WGS sequence"/>
</dbReference>
<dbReference type="RefSeq" id="XP_030847955.1">
    <property type="nucleotide sequence ID" value="XM_030992095.1"/>
</dbReference>
<dbReference type="GeneID" id="105447613"/>
<dbReference type="InterPro" id="IPR037185">
    <property type="entry name" value="EmrE-like"/>
</dbReference>
<organism evidence="7 8">
    <name type="scientific">Strongylocentrotus purpuratus</name>
    <name type="common">Purple sea urchin</name>
    <dbReference type="NCBI Taxonomy" id="7668"/>
    <lineage>
        <taxon>Eukaryota</taxon>
        <taxon>Metazoa</taxon>
        <taxon>Echinodermata</taxon>
        <taxon>Eleutherozoa</taxon>
        <taxon>Echinozoa</taxon>
        <taxon>Echinoidea</taxon>
        <taxon>Euechinoidea</taxon>
        <taxon>Echinacea</taxon>
        <taxon>Camarodonta</taxon>
        <taxon>Echinidea</taxon>
        <taxon>Strongylocentrotidae</taxon>
        <taxon>Strongylocentrotus</taxon>
    </lineage>
</organism>
<feature type="transmembrane region" description="Helical" evidence="5">
    <location>
        <begin position="268"/>
        <end position="285"/>
    </location>
</feature>
<sequence length="321" mass="35576">MEQMIVSLSGRIHLWTYLSMAGWLTLNICLTNINKWLFMSYGFPYPLFVTALHMLSTAIFGFVVIRFTPFGAAYGEGNARLKFAPHLSPKIFILSVVSTVSIACGNIALKHLYVSFVKMIMAVTPLATVVISKVLFGREFDQFVYLSMLPLCFGSLLCTIGEVNFSVFGFIAAFTATLLRAGRSVLQGVLLKDERIDSVRLLYHICIPSFLQLGVASLLFEGGALWDPRLSTSIELWTLIILSCICAVGYNIMTFLVTYYTSPVTLQVLGNISIVLTVGLSLLIFQNEVSLLSIVGIASIVLGSLMYQEADVARRFFHRIM</sequence>
<feature type="transmembrane region" description="Helical" evidence="5">
    <location>
        <begin position="291"/>
        <end position="307"/>
    </location>
</feature>
<reference evidence="7" key="2">
    <citation type="submission" date="2021-01" db="UniProtKB">
        <authorList>
            <consortium name="EnsemblMetazoa"/>
        </authorList>
    </citation>
    <scope>IDENTIFICATION</scope>
</reference>
<dbReference type="OMA" id="MAGLNKW"/>
<feature type="transmembrane region" description="Helical" evidence="5">
    <location>
        <begin position="201"/>
        <end position="220"/>
    </location>
</feature>
<evidence type="ECO:0000313" key="8">
    <source>
        <dbReference type="Proteomes" id="UP000007110"/>
    </source>
</evidence>
<dbReference type="GO" id="GO:0015297">
    <property type="term" value="F:antiporter activity"/>
    <property type="evidence" value="ECO:0000318"/>
    <property type="project" value="GO_Central"/>
</dbReference>
<evidence type="ECO:0000256" key="3">
    <source>
        <dbReference type="ARBA" id="ARBA00022989"/>
    </source>
</evidence>
<evidence type="ECO:0000313" key="7">
    <source>
        <dbReference type="EnsemblMetazoa" id="XP_030847955"/>
    </source>
</evidence>
<dbReference type="GO" id="GO:0055085">
    <property type="term" value="P:transmembrane transport"/>
    <property type="evidence" value="ECO:0000318"/>
    <property type="project" value="GO_Central"/>
</dbReference>
<dbReference type="FunCoup" id="A0A7M7PBN9">
    <property type="interactions" value="238"/>
</dbReference>
<feature type="transmembrane region" description="Helical" evidence="5">
    <location>
        <begin position="87"/>
        <end position="109"/>
    </location>
</feature>
<evidence type="ECO:0000256" key="5">
    <source>
        <dbReference type="SAM" id="Phobius"/>
    </source>
</evidence>
<feature type="transmembrane region" description="Helical" evidence="5">
    <location>
        <begin position="240"/>
        <end position="261"/>
    </location>
</feature>
<dbReference type="EnsemblMetazoa" id="XM_030992095">
    <property type="protein sequence ID" value="XP_030847955"/>
    <property type="gene ID" value="LOC105447613"/>
</dbReference>
<name>A0A7M7PBN9_STRPU</name>
<dbReference type="GO" id="GO:0016020">
    <property type="term" value="C:membrane"/>
    <property type="evidence" value="ECO:0007669"/>
    <property type="project" value="UniProtKB-SubCell"/>
</dbReference>
<accession>A0A7M7PBN9</accession>
<dbReference type="PANTHER" id="PTHR11132">
    <property type="entry name" value="SOLUTE CARRIER FAMILY 35"/>
    <property type="match status" value="1"/>
</dbReference>
<dbReference type="OrthoDB" id="10261634at2759"/>
<comment type="subcellular location">
    <subcellularLocation>
        <location evidence="1">Membrane</location>
        <topology evidence="1">Multi-pass membrane protein</topology>
    </subcellularLocation>
</comment>
<evidence type="ECO:0000256" key="2">
    <source>
        <dbReference type="ARBA" id="ARBA00022692"/>
    </source>
</evidence>
<evidence type="ECO:0000256" key="1">
    <source>
        <dbReference type="ARBA" id="ARBA00004141"/>
    </source>
</evidence>
<dbReference type="Pfam" id="PF03151">
    <property type="entry name" value="TPT"/>
    <property type="match status" value="1"/>
</dbReference>
<dbReference type="SUPFAM" id="SSF103481">
    <property type="entry name" value="Multidrug resistance efflux transporter EmrE"/>
    <property type="match status" value="2"/>
</dbReference>
<evidence type="ECO:0000256" key="4">
    <source>
        <dbReference type="ARBA" id="ARBA00023136"/>
    </source>
</evidence>
<keyword evidence="8" id="KW-1185">Reference proteome</keyword>
<reference evidence="8" key="1">
    <citation type="submission" date="2015-02" db="EMBL/GenBank/DDBJ databases">
        <title>Genome sequencing for Strongylocentrotus purpuratus.</title>
        <authorList>
            <person name="Murali S."/>
            <person name="Liu Y."/>
            <person name="Vee V."/>
            <person name="English A."/>
            <person name="Wang M."/>
            <person name="Skinner E."/>
            <person name="Han Y."/>
            <person name="Muzny D.M."/>
            <person name="Worley K.C."/>
            <person name="Gibbs R.A."/>
        </authorList>
    </citation>
    <scope>NUCLEOTIDE SEQUENCE</scope>
</reference>
<dbReference type="AlphaFoldDB" id="A0A7M7PBN9"/>
<dbReference type="InParanoid" id="A0A7M7PBN9"/>
<dbReference type="GO" id="GO:0005794">
    <property type="term" value="C:Golgi apparatus"/>
    <property type="evidence" value="ECO:0000318"/>
    <property type="project" value="GO_Central"/>
</dbReference>
<feature type="transmembrane region" description="Helical" evidence="5">
    <location>
        <begin position="45"/>
        <end position="67"/>
    </location>
</feature>
<dbReference type="KEGG" id="spu:105447613"/>
<feature type="transmembrane region" description="Helical" evidence="5">
    <location>
        <begin position="12"/>
        <end position="33"/>
    </location>
</feature>
<dbReference type="InterPro" id="IPR050186">
    <property type="entry name" value="TPT_transporter"/>
</dbReference>
<evidence type="ECO:0000259" key="6">
    <source>
        <dbReference type="Pfam" id="PF03151"/>
    </source>
</evidence>